<protein>
    <recommendedName>
        <fullName evidence="3">DDE Tnp4 domain-containing protein</fullName>
    </recommendedName>
</protein>
<evidence type="ECO:0000313" key="5">
    <source>
        <dbReference type="Proteomes" id="UP000750197"/>
    </source>
</evidence>
<dbReference type="AlphaFoldDB" id="A0A8J8CEU0"/>
<feature type="domain" description="DDE Tnp4" evidence="3">
    <location>
        <begin position="116"/>
        <end position="256"/>
    </location>
</feature>
<organism evidence="4 5">
    <name type="scientific">Candidatus Sysuiplasma superficiale</name>
    <dbReference type="NCBI Taxonomy" id="2823368"/>
    <lineage>
        <taxon>Archaea</taxon>
        <taxon>Methanobacteriati</taxon>
        <taxon>Thermoplasmatota</taxon>
        <taxon>Thermoplasmata</taxon>
        <taxon>Candidatus Sysuiplasmatales</taxon>
        <taxon>Candidatus Sysuiplasmataceae</taxon>
        <taxon>Candidatus Sysuiplasma</taxon>
    </lineage>
</organism>
<dbReference type="EMBL" id="JAHEAC010000136">
    <property type="protein sequence ID" value="MBX8644967.1"/>
    <property type="molecule type" value="Genomic_DNA"/>
</dbReference>
<evidence type="ECO:0000313" key="4">
    <source>
        <dbReference type="EMBL" id="MBX8644967.1"/>
    </source>
</evidence>
<comment type="caution">
    <text evidence="4">The sequence shown here is derived from an EMBL/GenBank/DDBJ whole genome shotgun (WGS) entry which is preliminary data.</text>
</comment>
<proteinExistence type="predicted"/>
<gene>
    <name evidence="4" type="ORF">KIY12_09670</name>
</gene>
<dbReference type="GO" id="GO:0046872">
    <property type="term" value="F:metal ion binding"/>
    <property type="evidence" value="ECO:0007669"/>
    <property type="project" value="UniProtKB-KW"/>
</dbReference>
<accession>A0A8J8CEU0</accession>
<dbReference type="InterPro" id="IPR027806">
    <property type="entry name" value="HARBI1_dom"/>
</dbReference>
<keyword evidence="2" id="KW-0479">Metal-binding</keyword>
<name>A0A8J8CEU0_9ARCH</name>
<comment type="cofactor">
    <cofactor evidence="1">
        <name>a divalent metal cation</name>
        <dbReference type="ChEBI" id="CHEBI:60240"/>
    </cofactor>
</comment>
<reference evidence="4" key="1">
    <citation type="submission" date="2021-05" db="EMBL/GenBank/DDBJ databases">
        <title>Genomic insights into ecological role and evolution of a novel Thermoplasmata order Candidatus Sysuiplasmatales.</title>
        <authorList>
            <person name="Yuan Y."/>
        </authorList>
    </citation>
    <scope>NUCLEOTIDE SEQUENCE</scope>
    <source>
        <strain evidence="4">TUT19-bin139</strain>
    </source>
</reference>
<evidence type="ECO:0000256" key="2">
    <source>
        <dbReference type="ARBA" id="ARBA00022723"/>
    </source>
</evidence>
<sequence>MDLDGFDIYEETGLFYEQFEELLTAVGPSLKLPRAVSSPRRIVSASLAPATRLLLLLCYFREAGTFRRLVNIFHVSKAFISRDIAHILPKLHCVLDSIRWPDQWIPSHFKATSAAIDCTPHFRRRVHPQQGDWYRGDKHGHFMNAQVVCSLWGEIYNVQLLQGHNNDQGCFNITKVKQLLEALQLHWLADNGYSHHRLVVPDDSQAPSWNHKQKGLRSIVEVVIGLAKTNRIAAKVFTLSPEKQALVLMVIYQLTNMSLKRYPLRRLSTINE</sequence>
<evidence type="ECO:0000256" key="1">
    <source>
        <dbReference type="ARBA" id="ARBA00001968"/>
    </source>
</evidence>
<evidence type="ECO:0000259" key="3">
    <source>
        <dbReference type="Pfam" id="PF13359"/>
    </source>
</evidence>
<dbReference type="Pfam" id="PF13359">
    <property type="entry name" value="DDE_Tnp_4"/>
    <property type="match status" value="1"/>
</dbReference>
<dbReference type="Proteomes" id="UP000750197">
    <property type="component" value="Unassembled WGS sequence"/>
</dbReference>